<accession>A0AA38S056</accession>
<dbReference type="Proteomes" id="UP001174691">
    <property type="component" value="Unassembled WGS sequence"/>
</dbReference>
<dbReference type="AlphaFoldDB" id="A0AA38S056"/>
<dbReference type="EMBL" id="JANBVN010000016">
    <property type="protein sequence ID" value="KAJ9161983.1"/>
    <property type="molecule type" value="Genomic_DNA"/>
</dbReference>
<organism evidence="2 3">
    <name type="scientific">Coniochaeta hoffmannii</name>
    <dbReference type="NCBI Taxonomy" id="91930"/>
    <lineage>
        <taxon>Eukaryota</taxon>
        <taxon>Fungi</taxon>
        <taxon>Dikarya</taxon>
        <taxon>Ascomycota</taxon>
        <taxon>Pezizomycotina</taxon>
        <taxon>Sordariomycetes</taxon>
        <taxon>Sordariomycetidae</taxon>
        <taxon>Coniochaetales</taxon>
        <taxon>Coniochaetaceae</taxon>
        <taxon>Coniochaeta</taxon>
    </lineage>
</organism>
<evidence type="ECO:0000256" key="1">
    <source>
        <dbReference type="SAM" id="Phobius"/>
    </source>
</evidence>
<proteinExistence type="predicted"/>
<feature type="transmembrane region" description="Helical" evidence="1">
    <location>
        <begin position="12"/>
        <end position="33"/>
    </location>
</feature>
<protein>
    <submittedName>
        <fullName evidence="2">Cytoskeleton-associated protein</fullName>
    </submittedName>
</protein>
<name>A0AA38S056_9PEZI</name>
<keyword evidence="1" id="KW-0812">Transmembrane</keyword>
<keyword evidence="1" id="KW-0472">Membrane</keyword>
<evidence type="ECO:0000313" key="2">
    <source>
        <dbReference type="EMBL" id="KAJ9161983.1"/>
    </source>
</evidence>
<evidence type="ECO:0000313" key="3">
    <source>
        <dbReference type="Proteomes" id="UP001174691"/>
    </source>
</evidence>
<keyword evidence="3" id="KW-1185">Reference proteome</keyword>
<sequence length="376" mass="43383">MSWIPTVARDERVILGFFTVAAVGTAYLMRVMLSDFRDDAEIKPVQPKTQYITQETEDALKYSTLETLLGHYNYAIRDTASKIVCDRAANDGRTLDILLWGITRPDYDERMKNLRALAFVTDQNTLHLLHTDKAYQALVRSLELCIPSERHPEDKLNDKSYDEYYLRDMAEKLCLMFISQLLHRYEVSNRLVKAGFVEKWLAKQYWGDNPEEVIANFTQYMDVRDNRVSEIVKHIIGCRRGRAALVKTGLITQSTREIIEGQGRNNRRMSYVLPIYVATDDSDENADRPVGIRHQEQSAEEQRLRHRHREAMVFNDGSRPLNSEDIIQREHISPAFSAGPSPFKAGLSVTNPYGARFCEAFFTKYLEIHVVAIRVQ</sequence>
<reference evidence="2" key="1">
    <citation type="submission" date="2022-07" db="EMBL/GenBank/DDBJ databases">
        <title>Fungi with potential for degradation of polypropylene.</title>
        <authorList>
            <person name="Gostincar C."/>
        </authorList>
    </citation>
    <scope>NUCLEOTIDE SEQUENCE</scope>
    <source>
        <strain evidence="2">EXF-13287</strain>
    </source>
</reference>
<gene>
    <name evidence="2" type="ORF">NKR19_g1687</name>
</gene>
<keyword evidence="1" id="KW-1133">Transmembrane helix</keyword>
<comment type="caution">
    <text evidence="2">The sequence shown here is derived from an EMBL/GenBank/DDBJ whole genome shotgun (WGS) entry which is preliminary data.</text>
</comment>